<evidence type="ECO:0000256" key="4">
    <source>
        <dbReference type="ARBA" id="ARBA00022723"/>
    </source>
</evidence>
<evidence type="ECO:0000259" key="9">
    <source>
        <dbReference type="SMART" id="SM01351"/>
    </source>
</evidence>
<evidence type="ECO:0000256" key="1">
    <source>
        <dbReference type="ARBA" id="ARBA00001947"/>
    </source>
</evidence>
<dbReference type="SMART" id="SM01351">
    <property type="entry name" value="Aspzincin_M35"/>
    <property type="match status" value="1"/>
</dbReference>
<dbReference type="InterPro" id="IPR024079">
    <property type="entry name" value="MetalloPept_cat_dom_sf"/>
</dbReference>
<dbReference type="SUPFAM" id="SSF55486">
    <property type="entry name" value="Metalloproteases ('zincins'), catalytic domain"/>
    <property type="match status" value="1"/>
</dbReference>
<evidence type="ECO:0000256" key="3">
    <source>
        <dbReference type="ARBA" id="ARBA00022670"/>
    </source>
</evidence>
<dbReference type="InterPro" id="IPR006311">
    <property type="entry name" value="TAT_signal"/>
</dbReference>
<evidence type="ECO:0000256" key="6">
    <source>
        <dbReference type="ARBA" id="ARBA00022833"/>
    </source>
</evidence>
<reference evidence="10 11" key="1">
    <citation type="submission" date="2021-01" db="EMBL/GenBank/DDBJ databases">
        <title>Whole genome shotgun sequence of Actinoplanes lobatus NBRC 12513.</title>
        <authorList>
            <person name="Komaki H."/>
            <person name="Tamura T."/>
        </authorList>
    </citation>
    <scope>NUCLEOTIDE SEQUENCE [LARGE SCALE GENOMIC DNA]</scope>
    <source>
        <strain evidence="10 11">NBRC 12513</strain>
    </source>
</reference>
<keyword evidence="5" id="KW-0378">Hydrolase</keyword>
<evidence type="ECO:0000313" key="10">
    <source>
        <dbReference type="EMBL" id="GIE46298.1"/>
    </source>
</evidence>
<keyword evidence="11" id="KW-1185">Reference proteome</keyword>
<keyword evidence="4" id="KW-0479">Metal-binding</keyword>
<dbReference type="Gene3D" id="2.60.40.2970">
    <property type="match status" value="1"/>
</dbReference>
<dbReference type="Gene3D" id="3.40.390.10">
    <property type="entry name" value="Collagenase (Catalytic Domain)"/>
    <property type="match status" value="1"/>
</dbReference>
<dbReference type="EMBL" id="BOMP01000198">
    <property type="protein sequence ID" value="GIE46298.1"/>
    <property type="molecule type" value="Genomic_DNA"/>
</dbReference>
<evidence type="ECO:0000256" key="2">
    <source>
        <dbReference type="ARBA" id="ARBA00010279"/>
    </source>
</evidence>
<accession>A0ABQ4AZD7</accession>
<dbReference type="PANTHER" id="PTHR37016">
    <property type="match status" value="1"/>
</dbReference>
<evidence type="ECO:0000256" key="5">
    <source>
        <dbReference type="ARBA" id="ARBA00022801"/>
    </source>
</evidence>
<keyword evidence="7" id="KW-0482">Metalloprotease</keyword>
<dbReference type="PROSITE" id="PS51318">
    <property type="entry name" value="TAT"/>
    <property type="match status" value="1"/>
</dbReference>
<protein>
    <submittedName>
        <fullName evidence="10">Peptidase M35</fullName>
    </submittedName>
</protein>
<dbReference type="InterPro" id="IPR029463">
    <property type="entry name" value="Lys_MEP"/>
</dbReference>
<evidence type="ECO:0000256" key="7">
    <source>
        <dbReference type="ARBA" id="ARBA00023049"/>
    </source>
</evidence>
<dbReference type="Pfam" id="PF14521">
    <property type="entry name" value="Aspzincin_M35"/>
    <property type="match status" value="1"/>
</dbReference>
<feature type="chain" id="PRO_5046808763" evidence="8">
    <location>
        <begin position="31"/>
        <end position="370"/>
    </location>
</feature>
<comment type="caution">
    <text evidence="10">The sequence shown here is derived from an EMBL/GenBank/DDBJ whole genome shotgun (WGS) entry which is preliminary data.</text>
</comment>
<evidence type="ECO:0000256" key="8">
    <source>
        <dbReference type="SAM" id="SignalP"/>
    </source>
</evidence>
<sequence>MAEKGNRVRISRRPLWAACLAVGIAIPAGAAVGASAAAAASTAGLTTTIQIGQVTSSGLTVRVTVRNTSSSAVDVLSRDLPQARESKAVLAVTRDGVPVPYRGKLAKLTAPTAADYTHIPAGGTYAVTVNLADNYDLSRPGTFTVALASTQVRALNGATAPRQDTLRVDAGRATVRTSAGIRSTSKVSSVAPTTTEQVKLAAAAVSITYRGCTTSEQTALKTAVTNAATYSQKSQTWLAANPSGGGAYTTWFGTYSSSRFTRVTSAYSKITSELTSKALTLDCTSNEDYYAYVYPDEPYIIYLCNAFWTAPATGTDSKAGTLIHESSHFTVNGGTDDHAYGQTAAKQLAASSPSNAVDNADNYEYFAESR</sequence>
<dbReference type="InterPro" id="IPR034115">
    <property type="entry name" value="M35_peptidyl-Lys"/>
</dbReference>
<dbReference type="CDD" id="cd11306">
    <property type="entry name" value="M35_peptidyl-Lys"/>
    <property type="match status" value="1"/>
</dbReference>
<dbReference type="Proteomes" id="UP000631312">
    <property type="component" value="Unassembled WGS sequence"/>
</dbReference>
<keyword evidence="6" id="KW-0862">Zinc</keyword>
<dbReference type="InterPro" id="IPR050414">
    <property type="entry name" value="Fungal_M35_metalloproteases"/>
</dbReference>
<comment type="similarity">
    <text evidence="2">Belongs to the peptidase M35 family.</text>
</comment>
<organism evidence="10 11">
    <name type="scientific">Actinoplanes lobatus</name>
    <dbReference type="NCBI Taxonomy" id="113568"/>
    <lineage>
        <taxon>Bacteria</taxon>
        <taxon>Bacillati</taxon>
        <taxon>Actinomycetota</taxon>
        <taxon>Actinomycetes</taxon>
        <taxon>Micromonosporales</taxon>
        <taxon>Micromonosporaceae</taxon>
        <taxon>Actinoplanes</taxon>
    </lineage>
</organism>
<keyword evidence="8" id="KW-0732">Signal</keyword>
<evidence type="ECO:0000313" key="11">
    <source>
        <dbReference type="Proteomes" id="UP000631312"/>
    </source>
</evidence>
<dbReference type="PANTHER" id="PTHR37016:SF3">
    <property type="entry name" value="NEUTRAL PROTEASE 2-RELATED"/>
    <property type="match status" value="1"/>
</dbReference>
<proteinExistence type="inferred from homology"/>
<name>A0ABQ4AZD7_9ACTN</name>
<keyword evidence="3" id="KW-0645">Protease</keyword>
<comment type="cofactor">
    <cofactor evidence="1">
        <name>Zn(2+)</name>
        <dbReference type="ChEBI" id="CHEBI:29105"/>
    </cofactor>
</comment>
<feature type="signal peptide" evidence="8">
    <location>
        <begin position="1"/>
        <end position="30"/>
    </location>
</feature>
<gene>
    <name evidence="10" type="ORF">Alo02nite_91960</name>
</gene>
<feature type="domain" description="Lysine-specific metallo-endopeptidase" evidence="9">
    <location>
        <begin position="236"/>
        <end position="368"/>
    </location>
</feature>